<dbReference type="InterPro" id="IPR036709">
    <property type="entry name" value="Autotransporte_beta_dom_sf"/>
</dbReference>
<dbReference type="Gene3D" id="2.40.128.130">
    <property type="entry name" value="Autotransporter beta-domain"/>
    <property type="match status" value="1"/>
</dbReference>
<dbReference type="Proteomes" id="UP000664658">
    <property type="component" value="Unassembled WGS sequence"/>
</dbReference>
<feature type="region of interest" description="Disordered" evidence="1">
    <location>
        <begin position="377"/>
        <end position="427"/>
    </location>
</feature>
<dbReference type="Pfam" id="PF03797">
    <property type="entry name" value="Autotransporter"/>
    <property type="match status" value="1"/>
</dbReference>
<gene>
    <name evidence="3" type="ORF">J2R62_00125</name>
</gene>
<feature type="domain" description="Autotransporter" evidence="2">
    <location>
        <begin position="468"/>
        <end position="744"/>
    </location>
</feature>
<dbReference type="SUPFAM" id="SSF103515">
    <property type="entry name" value="Autotransporter"/>
    <property type="match status" value="1"/>
</dbReference>
<dbReference type="RefSeq" id="WP_207541355.1">
    <property type="nucleotide sequence ID" value="NZ_JAFNAA010000001.1"/>
</dbReference>
<accession>A0A8I1W332</accession>
<sequence length="744" mass="79289">MIKENIEMKINSLRAITGVAVLSLSMSVWAATVPLAKNGLLENFDKDGIVDLGGNPYSDMLALSSSGKIAVGFIATPANNNQAGAWTVSHGLIALPIPFAQTEGMSNAQGVSSDGRYIVGYVMPENSSLMQGVLWTDASKLTYLTPLAPGADYYANGISADGSIIVGTASDKNNNVHAVYWDRVANTIHDLGSFSHSSSQYSNAIAANHDGSVIVGSSTNFAGVTQGFRWTTQAGMVELQSLGGTSQATGVSDTGRIIGYSTNAKNEGRAVYWDKNKIRDLGTLRADNSGSSSAQAISATGKVIVGSADSDTQRTGFIWKEGAGMYSVNEWLKYAHVQANSMSVKSVNAISADSETIAGQLTNGHGYVAHLIELKDPADVNPSSPKPDPELPTPEQPKPELPKPEQPKPEQPKPEPEHPSDHHVVKPGYHASGIVETRQVVSSLYFVQRNLEVQRQLLDVAASQADCASFGADGMCVKAQADLRFRGGEVQYRVPAASLTVAYQFYPQWRLGLSAMAADMHIKDANGGRITQQAPAFTLFTGYGNAGEAGWKAYAGVTLLDAGMDIERAYHNGDAREIGYGHTRTRAYDVNLSGGYTFTPNAHVQLTPYLALGYHSLRWNGYDEADNSVFAAHFDVLRSKVTSAALGVATQWQVSARSSLGLDISVEKNIKQHNSRAVASVLGGFAGLASQYQVPDVDDVMPHVEASYTFAADKHQAVSLSAGYQDIGFGSGEGNVGLTYRIAF</sequence>
<dbReference type="EMBL" id="JAFNAA010000001">
    <property type="protein sequence ID" value="MBO1106638.1"/>
    <property type="molecule type" value="Genomic_DNA"/>
</dbReference>
<evidence type="ECO:0000256" key="1">
    <source>
        <dbReference type="SAM" id="MobiDB-lite"/>
    </source>
</evidence>
<dbReference type="SMART" id="SM00869">
    <property type="entry name" value="Autotransporter"/>
    <property type="match status" value="1"/>
</dbReference>
<protein>
    <submittedName>
        <fullName evidence="3">Autotransporter domain-containing protein</fullName>
    </submittedName>
</protein>
<organism evidence="3 4">
    <name type="scientific">Plesiomonas shigelloides</name>
    <name type="common">Aeromonas shigelloides</name>
    <dbReference type="NCBI Taxonomy" id="703"/>
    <lineage>
        <taxon>Bacteria</taxon>
        <taxon>Pseudomonadati</taxon>
        <taxon>Pseudomonadota</taxon>
        <taxon>Gammaproteobacteria</taxon>
        <taxon>Enterobacterales</taxon>
        <taxon>Enterobacteriaceae</taxon>
        <taxon>Plesiomonas</taxon>
    </lineage>
</organism>
<evidence type="ECO:0000313" key="4">
    <source>
        <dbReference type="Proteomes" id="UP000664658"/>
    </source>
</evidence>
<dbReference type="AlphaFoldDB" id="A0A8I1W332"/>
<dbReference type="PROSITE" id="PS51208">
    <property type="entry name" value="AUTOTRANSPORTER"/>
    <property type="match status" value="1"/>
</dbReference>
<feature type="compositionally biased region" description="Pro residues" evidence="1">
    <location>
        <begin position="384"/>
        <end position="396"/>
    </location>
</feature>
<proteinExistence type="predicted"/>
<feature type="compositionally biased region" description="Basic and acidic residues" evidence="1">
    <location>
        <begin position="397"/>
        <end position="424"/>
    </location>
</feature>
<comment type="caution">
    <text evidence="3">The sequence shown here is derived from an EMBL/GenBank/DDBJ whole genome shotgun (WGS) entry which is preliminary data.</text>
</comment>
<dbReference type="NCBIfam" id="TIGR02913">
    <property type="entry name" value="HAF_rpt"/>
    <property type="match status" value="2"/>
</dbReference>
<dbReference type="InterPro" id="IPR014262">
    <property type="entry name" value="HAF_rpt"/>
</dbReference>
<dbReference type="InterPro" id="IPR005546">
    <property type="entry name" value="Autotransporte_beta"/>
</dbReference>
<evidence type="ECO:0000313" key="3">
    <source>
        <dbReference type="EMBL" id="MBO1106638.1"/>
    </source>
</evidence>
<evidence type="ECO:0000259" key="2">
    <source>
        <dbReference type="PROSITE" id="PS51208"/>
    </source>
</evidence>
<reference evidence="3" key="1">
    <citation type="submission" date="2021-03" db="EMBL/GenBank/DDBJ databases">
        <title>Plesiomonas shigelloides zfcc0051, isolated from zebrafish feces.</title>
        <authorList>
            <person name="Vanderhoek Z."/>
            <person name="Gaulke C."/>
        </authorList>
    </citation>
    <scope>NUCLEOTIDE SEQUENCE</scope>
    <source>
        <strain evidence="3">Zfcc0051</strain>
    </source>
</reference>
<name>A0A8I1W332_PLESH</name>